<dbReference type="SUPFAM" id="SSF52402">
    <property type="entry name" value="Adenine nucleotide alpha hydrolases-like"/>
    <property type="match status" value="1"/>
</dbReference>
<keyword evidence="2 8" id="KW-0963">Cytoplasm</keyword>
<protein>
    <recommendedName>
        <fullName evidence="8">tRNA(Ile)-lysidine synthase</fullName>
        <ecNumber evidence="8">6.3.4.19</ecNumber>
    </recommendedName>
    <alternativeName>
        <fullName evidence="8">tRNA(Ile)-2-lysyl-cytidine synthase</fullName>
    </alternativeName>
    <alternativeName>
        <fullName evidence="8">tRNA(Ile)-lysidine synthetase</fullName>
    </alternativeName>
</protein>
<gene>
    <name evidence="8" type="primary">tilS</name>
    <name evidence="10" type="ORF">CALK_1175</name>
</gene>
<comment type="caution">
    <text evidence="8">Lacks conserved residue(s) required for the propagation of feature annotation.</text>
</comment>
<dbReference type="STRING" id="1313304.CALK_1175"/>
<dbReference type="AlphaFoldDB" id="U7DC16"/>
<dbReference type="GO" id="GO:0005737">
    <property type="term" value="C:cytoplasm"/>
    <property type="evidence" value="ECO:0007669"/>
    <property type="project" value="UniProtKB-SubCell"/>
</dbReference>
<keyword evidence="4 8" id="KW-0819">tRNA processing</keyword>
<dbReference type="GO" id="GO:0005524">
    <property type="term" value="F:ATP binding"/>
    <property type="evidence" value="ECO:0007669"/>
    <property type="project" value="UniProtKB-KW"/>
</dbReference>
<evidence type="ECO:0000313" key="10">
    <source>
        <dbReference type="EMBL" id="ERP31955.1"/>
    </source>
</evidence>
<dbReference type="InterPro" id="IPR012795">
    <property type="entry name" value="tRNA_Ile_lys_synt_N"/>
</dbReference>
<reference evidence="10 11" key="1">
    <citation type="journal article" date="2013" name="Environ. Microbiol.">
        <title>Genome analysis of Chitinivibrio alkaliphilus gen. nov., sp. nov., a novel extremely haloalkaliphilic anaerobic chitinolytic bacterium from the candidate phylum Termite Group 3.</title>
        <authorList>
            <person name="Sorokin D.Y."/>
            <person name="Gumerov V.M."/>
            <person name="Rakitin A.L."/>
            <person name="Beletsky A.V."/>
            <person name="Damste J.S."/>
            <person name="Muyzer G."/>
            <person name="Mardanov A.V."/>
            <person name="Ravin N.V."/>
        </authorList>
    </citation>
    <scope>NUCLEOTIDE SEQUENCE [LARGE SCALE GENOMIC DNA]</scope>
    <source>
        <strain evidence="10 11">ACht1</strain>
    </source>
</reference>
<dbReference type="InterPro" id="IPR014729">
    <property type="entry name" value="Rossmann-like_a/b/a_fold"/>
</dbReference>
<evidence type="ECO:0000256" key="4">
    <source>
        <dbReference type="ARBA" id="ARBA00022694"/>
    </source>
</evidence>
<evidence type="ECO:0000259" key="9">
    <source>
        <dbReference type="SMART" id="SM00977"/>
    </source>
</evidence>
<dbReference type="HAMAP" id="MF_01161">
    <property type="entry name" value="tRNA_Ile_lys_synt"/>
    <property type="match status" value="1"/>
</dbReference>
<keyword evidence="5" id="KW-0547">Nucleotide-binding</keyword>
<dbReference type="Gene3D" id="3.40.50.620">
    <property type="entry name" value="HUPs"/>
    <property type="match status" value="1"/>
</dbReference>
<dbReference type="CDD" id="cd01992">
    <property type="entry name" value="TilS_N"/>
    <property type="match status" value="1"/>
</dbReference>
<keyword evidence="3 8" id="KW-0436">Ligase</keyword>
<comment type="similarity">
    <text evidence="8">Belongs to the tRNA(Ile)-lysidine synthase family.</text>
</comment>
<dbReference type="PANTHER" id="PTHR43033">
    <property type="entry name" value="TRNA(ILE)-LYSIDINE SYNTHASE-RELATED"/>
    <property type="match status" value="1"/>
</dbReference>
<dbReference type="InterPro" id="IPR012796">
    <property type="entry name" value="Lysidine-tRNA-synth_C"/>
</dbReference>
<dbReference type="SUPFAM" id="SSF56037">
    <property type="entry name" value="PheT/TilS domain"/>
    <property type="match status" value="1"/>
</dbReference>
<dbReference type="PANTHER" id="PTHR43033:SF1">
    <property type="entry name" value="TRNA(ILE)-LYSIDINE SYNTHASE-RELATED"/>
    <property type="match status" value="1"/>
</dbReference>
<name>U7DC16_9BACT</name>
<comment type="caution">
    <text evidence="10">The sequence shown here is derived from an EMBL/GenBank/DDBJ whole genome shotgun (WGS) entry which is preliminary data.</text>
</comment>
<comment type="subcellular location">
    <subcellularLocation>
        <location evidence="1 8">Cytoplasm</location>
    </subcellularLocation>
</comment>
<proteinExistence type="inferred from homology"/>
<sequence>MILSTISEFLTRYKIYNTGLGVAVSSGADSTALLHGLWSLQKEFGLTLFPLHVNYNLRGDDSREDLLFLKDLTEKLSLQFLYREYTHLSYNDTAIEEKARTLRYAFFKEMSHEKDISFIAVGHTQNDTVETILFRLLRGTGLYGARGIDSYAPPYIRPLISVSRTAILEYLHTNSIPWREDTSNQDTKYSRNALRHKVVPLLQEINPRAVENIARFGKSLQEYRQYEEQEYHHWKNTHCLFFEPARALIIQRNEKPYNPFLCRLFREFGTAIEERHLQIIHRAWNIPGVRSYPFPEDTRLHMFQNILLLSRKKSFRLCDKKEVIRPQKKTLSMGGGIQIHIARGDTTLTFDKTNNRVYINIQNFPLLVRSTEKGDRITPFGKTREYTVEELLKKAGVPRIIRNNYPVITTEDNTIVWVPAIAFSAQHRISTHPIYTLTVESAFLTTMLSPQKGVE</sequence>
<dbReference type="PATRIC" id="fig|1313304.3.peg.1122"/>
<dbReference type="Pfam" id="PF01171">
    <property type="entry name" value="ATP_bind_3"/>
    <property type="match status" value="1"/>
</dbReference>
<comment type="catalytic activity">
    <reaction evidence="7 8">
        <text>cytidine(34) in tRNA(Ile2) + L-lysine + ATP = lysidine(34) in tRNA(Ile2) + AMP + diphosphate + H(+)</text>
        <dbReference type="Rhea" id="RHEA:43744"/>
        <dbReference type="Rhea" id="RHEA-COMP:10625"/>
        <dbReference type="Rhea" id="RHEA-COMP:10670"/>
        <dbReference type="ChEBI" id="CHEBI:15378"/>
        <dbReference type="ChEBI" id="CHEBI:30616"/>
        <dbReference type="ChEBI" id="CHEBI:32551"/>
        <dbReference type="ChEBI" id="CHEBI:33019"/>
        <dbReference type="ChEBI" id="CHEBI:82748"/>
        <dbReference type="ChEBI" id="CHEBI:83665"/>
        <dbReference type="ChEBI" id="CHEBI:456215"/>
        <dbReference type="EC" id="6.3.4.19"/>
    </reaction>
</comment>
<dbReference type="GO" id="GO:0032267">
    <property type="term" value="F:tRNA(Ile)-lysidine synthase activity"/>
    <property type="evidence" value="ECO:0007669"/>
    <property type="project" value="UniProtKB-EC"/>
</dbReference>
<dbReference type="SMART" id="SM00977">
    <property type="entry name" value="TilS_C"/>
    <property type="match status" value="1"/>
</dbReference>
<evidence type="ECO:0000256" key="8">
    <source>
        <dbReference type="HAMAP-Rule" id="MF_01161"/>
    </source>
</evidence>
<dbReference type="OrthoDB" id="9807403at2"/>
<evidence type="ECO:0000256" key="7">
    <source>
        <dbReference type="ARBA" id="ARBA00048539"/>
    </source>
</evidence>
<evidence type="ECO:0000256" key="5">
    <source>
        <dbReference type="ARBA" id="ARBA00022741"/>
    </source>
</evidence>
<evidence type="ECO:0000313" key="11">
    <source>
        <dbReference type="Proteomes" id="UP000017148"/>
    </source>
</evidence>
<evidence type="ECO:0000256" key="3">
    <source>
        <dbReference type="ARBA" id="ARBA00022598"/>
    </source>
</evidence>
<organism evidence="10 11">
    <name type="scientific">Chitinivibrio alkaliphilus ACht1</name>
    <dbReference type="NCBI Taxonomy" id="1313304"/>
    <lineage>
        <taxon>Bacteria</taxon>
        <taxon>Pseudomonadati</taxon>
        <taxon>Fibrobacterota</taxon>
        <taxon>Chitinivibrionia</taxon>
        <taxon>Chitinivibrionales</taxon>
        <taxon>Chitinivibrionaceae</taxon>
        <taxon>Chitinivibrio</taxon>
    </lineage>
</organism>
<accession>U7DC16</accession>
<dbReference type="eggNOG" id="COG0037">
    <property type="taxonomic scope" value="Bacteria"/>
</dbReference>
<dbReference type="InterPro" id="IPR011063">
    <property type="entry name" value="TilS/TtcA_N"/>
</dbReference>
<dbReference type="InterPro" id="IPR012094">
    <property type="entry name" value="tRNA_Ile_lys_synt"/>
</dbReference>
<keyword evidence="11" id="KW-1185">Reference proteome</keyword>
<dbReference type="EMBL" id="ASJR01000008">
    <property type="protein sequence ID" value="ERP31955.1"/>
    <property type="molecule type" value="Genomic_DNA"/>
</dbReference>
<dbReference type="Pfam" id="PF11734">
    <property type="entry name" value="TilS_C"/>
    <property type="match status" value="1"/>
</dbReference>
<evidence type="ECO:0000256" key="2">
    <source>
        <dbReference type="ARBA" id="ARBA00022490"/>
    </source>
</evidence>
<dbReference type="RefSeq" id="WP_022636656.1">
    <property type="nucleotide sequence ID" value="NZ_ASJR01000008.1"/>
</dbReference>
<evidence type="ECO:0000256" key="6">
    <source>
        <dbReference type="ARBA" id="ARBA00022840"/>
    </source>
</evidence>
<evidence type="ECO:0000256" key="1">
    <source>
        <dbReference type="ARBA" id="ARBA00004496"/>
    </source>
</evidence>
<comment type="function">
    <text evidence="8">Ligates lysine onto the cytidine present at position 34 of the AUA codon-specific tRNA(Ile) that contains the anticodon CAU, in an ATP-dependent manner. Cytidine is converted to lysidine, thus changing the amino acid specificity of the tRNA from methionine to isoleucine.</text>
</comment>
<dbReference type="EC" id="6.3.4.19" evidence="8"/>
<dbReference type="NCBIfam" id="TIGR02432">
    <property type="entry name" value="lysidine_TilS_N"/>
    <property type="match status" value="1"/>
</dbReference>
<dbReference type="GO" id="GO:0006400">
    <property type="term" value="P:tRNA modification"/>
    <property type="evidence" value="ECO:0007669"/>
    <property type="project" value="UniProtKB-UniRule"/>
</dbReference>
<keyword evidence="6" id="KW-0067">ATP-binding</keyword>
<dbReference type="Proteomes" id="UP000017148">
    <property type="component" value="Unassembled WGS sequence"/>
</dbReference>
<feature type="domain" description="Lysidine-tRNA(Ile) synthetase C-terminal" evidence="9">
    <location>
        <begin position="366"/>
        <end position="439"/>
    </location>
</feature>